<feature type="chain" id="PRO_5046702671" description="Lipoprotein" evidence="2">
    <location>
        <begin position="16"/>
        <end position="77"/>
    </location>
</feature>
<evidence type="ECO:0000313" key="4">
    <source>
        <dbReference type="Proteomes" id="UP001320715"/>
    </source>
</evidence>
<feature type="signal peptide" evidence="2">
    <location>
        <begin position="1"/>
        <end position="15"/>
    </location>
</feature>
<dbReference type="Proteomes" id="UP001320715">
    <property type="component" value="Unassembled WGS sequence"/>
</dbReference>
<keyword evidence="2" id="KW-0732">Signal</keyword>
<accession>A0ABT1CXL9</accession>
<evidence type="ECO:0000256" key="1">
    <source>
        <dbReference type="SAM" id="MobiDB-lite"/>
    </source>
</evidence>
<feature type="region of interest" description="Disordered" evidence="1">
    <location>
        <begin position="56"/>
        <end position="77"/>
    </location>
</feature>
<dbReference type="RefSeq" id="WP_252917564.1">
    <property type="nucleotide sequence ID" value="NZ_JAAAML010000005.1"/>
</dbReference>
<comment type="caution">
    <text evidence="3">The sequence shown here is derived from an EMBL/GenBank/DDBJ whole genome shotgun (WGS) entry which is preliminary data.</text>
</comment>
<proteinExistence type="predicted"/>
<dbReference type="EMBL" id="JAAAML010000005">
    <property type="protein sequence ID" value="MCO6410932.1"/>
    <property type="molecule type" value="Genomic_DNA"/>
</dbReference>
<evidence type="ECO:0008006" key="5">
    <source>
        <dbReference type="Google" id="ProtNLM"/>
    </source>
</evidence>
<keyword evidence="4" id="KW-1185">Reference proteome</keyword>
<gene>
    <name evidence="3" type="ORF">GTW23_22340</name>
</gene>
<evidence type="ECO:0000256" key="2">
    <source>
        <dbReference type="SAM" id="SignalP"/>
    </source>
</evidence>
<dbReference type="PROSITE" id="PS51257">
    <property type="entry name" value="PROKAR_LIPOPROTEIN"/>
    <property type="match status" value="1"/>
</dbReference>
<sequence>MFRTLFAAAMPLALAACTAAGRPADIMPDNSPADPAIGIRSTHHHTVLEGYTHRVAVEPKPWRQQNDSQAPGGGDGS</sequence>
<name>A0ABT1CXL9_9HYPH</name>
<evidence type="ECO:0000313" key="3">
    <source>
        <dbReference type="EMBL" id="MCO6410932.1"/>
    </source>
</evidence>
<protein>
    <recommendedName>
        <fullName evidence="5">Lipoprotein</fullName>
    </recommendedName>
</protein>
<reference evidence="3 4" key="1">
    <citation type="submission" date="2020-01" db="EMBL/GenBank/DDBJ databases">
        <title>Genomes of bacteria type strains.</title>
        <authorList>
            <person name="Chen J."/>
            <person name="Zhu S."/>
            <person name="Yang J."/>
        </authorList>
    </citation>
    <scope>NUCLEOTIDE SEQUENCE [LARGE SCALE GENOMIC DNA]</scope>
    <source>
        <strain evidence="3 4">DSM 16655</strain>
    </source>
</reference>
<organism evidence="3 4">
    <name type="scientific">Hoeflea alexandrii</name>
    <dbReference type="NCBI Taxonomy" id="288436"/>
    <lineage>
        <taxon>Bacteria</taxon>
        <taxon>Pseudomonadati</taxon>
        <taxon>Pseudomonadota</taxon>
        <taxon>Alphaproteobacteria</taxon>
        <taxon>Hyphomicrobiales</taxon>
        <taxon>Rhizobiaceae</taxon>
        <taxon>Hoeflea</taxon>
    </lineage>
</organism>